<dbReference type="PANTHER" id="PTHR34351:SF1">
    <property type="entry name" value="SLR1927 PROTEIN"/>
    <property type="match status" value="1"/>
</dbReference>
<dbReference type="InParanoid" id="A0A1Q5PUY0"/>
<dbReference type="AlphaFoldDB" id="A0A1Q5PUY0"/>
<keyword evidence="1" id="KW-1133">Transmembrane helix</keyword>
<keyword evidence="1" id="KW-0472">Membrane</keyword>
<dbReference type="InterPro" id="IPR002881">
    <property type="entry name" value="DUF58"/>
</dbReference>
<accession>A0A1Q5PUY0</accession>
<feature type="transmembrane region" description="Helical" evidence="1">
    <location>
        <begin position="40"/>
        <end position="58"/>
    </location>
</feature>
<dbReference type="Pfam" id="PF01882">
    <property type="entry name" value="DUF58"/>
    <property type="match status" value="1"/>
</dbReference>
<evidence type="ECO:0000313" key="4">
    <source>
        <dbReference type="Proteomes" id="UP000185612"/>
    </source>
</evidence>
<protein>
    <recommendedName>
        <fullName evidence="2">DUF58 domain-containing protein</fullName>
    </recommendedName>
</protein>
<comment type="caution">
    <text evidence="3">The sequence shown here is derived from an EMBL/GenBank/DDBJ whole genome shotgun (WGS) entry which is preliminary data.</text>
</comment>
<dbReference type="PANTHER" id="PTHR34351">
    <property type="entry name" value="SLR1927 PROTEIN-RELATED"/>
    <property type="match status" value="1"/>
</dbReference>
<feature type="domain" description="DUF58" evidence="2">
    <location>
        <begin position="201"/>
        <end position="266"/>
    </location>
</feature>
<dbReference type="EMBL" id="MQVS01000007">
    <property type="protein sequence ID" value="OKL51391.1"/>
    <property type="molecule type" value="Genomic_DNA"/>
</dbReference>
<dbReference type="Proteomes" id="UP000185612">
    <property type="component" value="Unassembled WGS sequence"/>
</dbReference>
<dbReference type="OrthoDB" id="9812729at2"/>
<dbReference type="RefSeq" id="WP_073824774.1">
    <property type="nucleotide sequence ID" value="NZ_MQVS01000007.1"/>
</dbReference>
<dbReference type="STRING" id="52770.BSZ40_07435"/>
<keyword evidence="4" id="KW-1185">Reference proteome</keyword>
<sequence length="388" mass="41696">MNRIPYPPSWPRLTAAGWVCVVLLVGGALASWAWTWRSGLAVAAVCLVALMAALVSVVRRSPHSVHLELASRRVVAGEIALGNIVVHNPTTRRVTHLPLEVPINGVAERFIIGALPAGKQAEEPFAVPTTRRGVVTLGPPRTVRQDPFGLLRQEKSWGEQVEILVHPETARIPHDATGSQRDVEGVVTQERTSSDVAFHALRDYVPGDDRRSVHWRSTARVGHLVVRQFEATKRSRHLIVIDTEAAGYLNYSEDIAIAVAASLATQGLLLSRGVAVVANGLRLPSHSPLALLDACARLELEDSGQSLAHSVSAALGLYPSISMLTVITGQANSEREIAGALRLAGPNVRKLGVRVAGTKLLRHTVLGIEILSVESLKSAQRAIARSLT</sequence>
<keyword evidence="1" id="KW-0812">Transmembrane</keyword>
<name>A0A1Q5PUY0_9ACTO</name>
<gene>
    <name evidence="3" type="ORF">BSZ40_07435</name>
</gene>
<organism evidence="3 4">
    <name type="scientific">Buchananella hordeovulneris</name>
    <dbReference type="NCBI Taxonomy" id="52770"/>
    <lineage>
        <taxon>Bacteria</taxon>
        <taxon>Bacillati</taxon>
        <taxon>Actinomycetota</taxon>
        <taxon>Actinomycetes</taxon>
        <taxon>Actinomycetales</taxon>
        <taxon>Actinomycetaceae</taxon>
        <taxon>Buchananella</taxon>
    </lineage>
</organism>
<evidence type="ECO:0000259" key="2">
    <source>
        <dbReference type="Pfam" id="PF01882"/>
    </source>
</evidence>
<evidence type="ECO:0000313" key="3">
    <source>
        <dbReference type="EMBL" id="OKL51391.1"/>
    </source>
</evidence>
<evidence type="ECO:0000256" key="1">
    <source>
        <dbReference type="SAM" id="Phobius"/>
    </source>
</evidence>
<proteinExistence type="predicted"/>
<reference evidence="4" key="1">
    <citation type="submission" date="2016-12" db="EMBL/GenBank/DDBJ databases">
        <authorList>
            <person name="Meng X."/>
        </authorList>
    </citation>
    <scope>NUCLEOTIDE SEQUENCE [LARGE SCALE GENOMIC DNA]</scope>
    <source>
        <strain evidence="4">DSM 20732</strain>
    </source>
</reference>